<accession>A0A811ZT13</accession>
<evidence type="ECO:0000313" key="3">
    <source>
        <dbReference type="Proteomes" id="UP000645828"/>
    </source>
</evidence>
<comment type="caution">
    <text evidence="2">The sequence shown here is derived from an EMBL/GenBank/DDBJ whole genome shotgun (WGS) entry which is preliminary data.</text>
</comment>
<feature type="region of interest" description="Disordered" evidence="1">
    <location>
        <begin position="121"/>
        <end position="185"/>
    </location>
</feature>
<sequence length="229" mass="25958">MRSSILTKGVHASKDDTRRSHRMREREAETQAEGEAGSMHREPDNKTMCKSDEKDSRSKGYLCHLFPCQHGLLQEVNSFPKHMRIPILLEKRDCSADVASEGRAGDLLDYLLPSGYRLRGVQPGLRGRRTRDTGPPEQPPTALPTLSFLKGDSPTGKTKDPSRKTRGHRAARRGMINLSEHKISEPAPSRMTTVSLSLEQVIQTHHMGWLLSFEARTARRYWNNYVDQE</sequence>
<dbReference type="EMBL" id="CAJHUB010000775">
    <property type="protein sequence ID" value="CAD7691620.1"/>
    <property type="molecule type" value="Genomic_DNA"/>
</dbReference>
<gene>
    <name evidence="2" type="ORF">NYPRO_LOCUS24414</name>
</gene>
<feature type="region of interest" description="Disordered" evidence="1">
    <location>
        <begin position="1"/>
        <end position="54"/>
    </location>
</feature>
<reference evidence="2" key="1">
    <citation type="submission" date="2020-12" db="EMBL/GenBank/DDBJ databases">
        <authorList>
            <consortium name="Molecular Ecology Group"/>
        </authorList>
    </citation>
    <scope>NUCLEOTIDE SEQUENCE</scope>
    <source>
        <strain evidence="2">TBG_1078</strain>
    </source>
</reference>
<evidence type="ECO:0000313" key="2">
    <source>
        <dbReference type="EMBL" id="CAD7691620.1"/>
    </source>
</evidence>
<organism evidence="2 3">
    <name type="scientific">Nyctereutes procyonoides</name>
    <name type="common">Raccoon dog</name>
    <name type="synonym">Canis procyonoides</name>
    <dbReference type="NCBI Taxonomy" id="34880"/>
    <lineage>
        <taxon>Eukaryota</taxon>
        <taxon>Metazoa</taxon>
        <taxon>Chordata</taxon>
        <taxon>Craniata</taxon>
        <taxon>Vertebrata</taxon>
        <taxon>Euteleostomi</taxon>
        <taxon>Mammalia</taxon>
        <taxon>Eutheria</taxon>
        <taxon>Laurasiatheria</taxon>
        <taxon>Carnivora</taxon>
        <taxon>Caniformia</taxon>
        <taxon>Canidae</taxon>
        <taxon>Nyctereutes</taxon>
    </lineage>
</organism>
<proteinExistence type="predicted"/>
<feature type="compositionally biased region" description="Basic and acidic residues" evidence="1">
    <location>
        <begin position="38"/>
        <end position="54"/>
    </location>
</feature>
<dbReference type="Proteomes" id="UP000645828">
    <property type="component" value="Unassembled WGS sequence"/>
</dbReference>
<dbReference type="AlphaFoldDB" id="A0A811ZT13"/>
<feature type="compositionally biased region" description="Basic and acidic residues" evidence="1">
    <location>
        <begin position="12"/>
        <end position="29"/>
    </location>
</feature>
<keyword evidence="3" id="KW-1185">Reference proteome</keyword>
<protein>
    <submittedName>
        <fullName evidence="2">(raccoon dog) hypothetical protein</fullName>
    </submittedName>
</protein>
<evidence type="ECO:0000256" key="1">
    <source>
        <dbReference type="SAM" id="MobiDB-lite"/>
    </source>
</evidence>
<name>A0A811ZT13_NYCPR</name>